<evidence type="ECO:0000256" key="1">
    <source>
        <dbReference type="ARBA" id="ARBA00004613"/>
    </source>
</evidence>
<dbReference type="SUPFAM" id="SSF53474">
    <property type="entry name" value="alpha/beta-Hydrolases"/>
    <property type="match status" value="1"/>
</dbReference>
<evidence type="ECO:0000259" key="5">
    <source>
        <dbReference type="Pfam" id="PF00151"/>
    </source>
</evidence>
<protein>
    <recommendedName>
        <fullName evidence="5">Lipase domain-containing protein</fullName>
    </recommendedName>
</protein>
<comment type="subcellular location">
    <subcellularLocation>
        <location evidence="1">Secreted</location>
    </subcellularLocation>
</comment>
<dbReference type="InterPro" id="IPR029058">
    <property type="entry name" value="AB_hydrolase_fold"/>
</dbReference>
<dbReference type="InterPro" id="IPR013818">
    <property type="entry name" value="Lipase"/>
</dbReference>
<dbReference type="GO" id="GO:0005576">
    <property type="term" value="C:extracellular region"/>
    <property type="evidence" value="ECO:0007669"/>
    <property type="project" value="UniProtKB-SubCell"/>
</dbReference>
<dbReference type="PANTHER" id="PTHR11610">
    <property type="entry name" value="LIPASE"/>
    <property type="match status" value="1"/>
</dbReference>
<evidence type="ECO:0000313" key="7">
    <source>
        <dbReference type="Proteomes" id="UP001558652"/>
    </source>
</evidence>
<evidence type="ECO:0000256" key="3">
    <source>
        <dbReference type="ARBA" id="ARBA00022525"/>
    </source>
</evidence>
<evidence type="ECO:0000256" key="2">
    <source>
        <dbReference type="ARBA" id="ARBA00010701"/>
    </source>
</evidence>
<proteinExistence type="inferred from homology"/>
<comment type="caution">
    <text evidence="6">The sequence shown here is derived from an EMBL/GenBank/DDBJ whole genome shotgun (WGS) entry which is preliminary data.</text>
</comment>
<organism evidence="6 7">
    <name type="scientific">Ranatra chinensis</name>
    <dbReference type="NCBI Taxonomy" id="642074"/>
    <lineage>
        <taxon>Eukaryota</taxon>
        <taxon>Metazoa</taxon>
        <taxon>Ecdysozoa</taxon>
        <taxon>Arthropoda</taxon>
        <taxon>Hexapoda</taxon>
        <taxon>Insecta</taxon>
        <taxon>Pterygota</taxon>
        <taxon>Neoptera</taxon>
        <taxon>Paraneoptera</taxon>
        <taxon>Hemiptera</taxon>
        <taxon>Heteroptera</taxon>
        <taxon>Panheteroptera</taxon>
        <taxon>Nepomorpha</taxon>
        <taxon>Nepidae</taxon>
        <taxon>Ranatrinae</taxon>
        <taxon>Ranatra</taxon>
    </lineage>
</organism>
<dbReference type="Pfam" id="PF00151">
    <property type="entry name" value="Lipase"/>
    <property type="match status" value="1"/>
</dbReference>
<feature type="domain" description="Lipase" evidence="5">
    <location>
        <begin position="1"/>
        <end position="175"/>
    </location>
</feature>
<accession>A0ABD0Y2G3</accession>
<evidence type="ECO:0000256" key="4">
    <source>
        <dbReference type="RuleBase" id="RU004262"/>
    </source>
</evidence>
<comment type="similarity">
    <text evidence="2 4">Belongs to the AB hydrolase superfamily. Lipase family.</text>
</comment>
<sequence>MLDYLATEFDYSLDNVHLIGHSLGAHVAGLAGAAVKKGTVARITGLDPAGPPFTILDKKYKLDTSHAKFVDIIHTSIVGHGKPMGHADFYPNGGGPDQPGCKADIGSLCTHRRAHQLFTESISDQASFPAMTCDDWLSFLVRNCSTVPNRVNMGEYLSNDARGVYYLATNEKQPYTKLLSEKLKIPEYYNPSDDMFSVFE</sequence>
<dbReference type="InterPro" id="IPR000734">
    <property type="entry name" value="TAG_lipase"/>
</dbReference>
<dbReference type="Gene3D" id="3.40.50.1820">
    <property type="entry name" value="alpha/beta hydrolase"/>
    <property type="match status" value="1"/>
</dbReference>
<gene>
    <name evidence="6" type="ORF">AAG570_003951</name>
</gene>
<name>A0ABD0Y2G3_9HEMI</name>
<dbReference type="AlphaFoldDB" id="A0ABD0Y2G3"/>
<dbReference type="Proteomes" id="UP001558652">
    <property type="component" value="Unassembled WGS sequence"/>
</dbReference>
<dbReference type="PRINTS" id="PR00821">
    <property type="entry name" value="TAGLIPASE"/>
</dbReference>
<evidence type="ECO:0000313" key="6">
    <source>
        <dbReference type="EMBL" id="KAL1117636.1"/>
    </source>
</evidence>
<keyword evidence="7" id="KW-1185">Reference proteome</keyword>
<reference evidence="6 7" key="1">
    <citation type="submission" date="2024-07" db="EMBL/GenBank/DDBJ databases">
        <title>Chromosome-level genome assembly of the water stick insect Ranatra chinensis (Heteroptera: Nepidae).</title>
        <authorList>
            <person name="Liu X."/>
        </authorList>
    </citation>
    <scope>NUCLEOTIDE SEQUENCE [LARGE SCALE GENOMIC DNA]</scope>
    <source>
        <strain evidence="6">Cailab_2021Rc</strain>
        <tissue evidence="6">Muscle</tissue>
    </source>
</reference>
<keyword evidence="3" id="KW-0964">Secreted</keyword>
<dbReference type="EMBL" id="JBFDAA010000015">
    <property type="protein sequence ID" value="KAL1117636.1"/>
    <property type="molecule type" value="Genomic_DNA"/>
</dbReference>